<evidence type="ECO:0000256" key="3">
    <source>
        <dbReference type="ARBA" id="ARBA00022692"/>
    </source>
</evidence>
<comment type="similarity">
    <text evidence="2">Belongs to the GtrA family.</text>
</comment>
<dbReference type="GO" id="GO:0005886">
    <property type="term" value="C:plasma membrane"/>
    <property type="evidence" value="ECO:0007669"/>
    <property type="project" value="TreeGrafter"/>
</dbReference>
<organism evidence="8 9">
    <name type="scientific">Novosphingobium colocasiae</name>
    <dbReference type="NCBI Taxonomy" id="1256513"/>
    <lineage>
        <taxon>Bacteria</taxon>
        <taxon>Pseudomonadati</taxon>
        <taxon>Pseudomonadota</taxon>
        <taxon>Alphaproteobacteria</taxon>
        <taxon>Sphingomonadales</taxon>
        <taxon>Sphingomonadaceae</taxon>
        <taxon>Novosphingobium</taxon>
    </lineage>
</organism>
<dbReference type="AlphaFoldDB" id="A0A918UCE3"/>
<feature type="transmembrane region" description="Helical" evidence="6">
    <location>
        <begin position="67"/>
        <end position="85"/>
    </location>
</feature>
<evidence type="ECO:0000313" key="9">
    <source>
        <dbReference type="Proteomes" id="UP000648075"/>
    </source>
</evidence>
<dbReference type="RefSeq" id="WP_189619289.1">
    <property type="nucleotide sequence ID" value="NZ_BMZA01000001.1"/>
</dbReference>
<feature type="domain" description="GtrA/DPMS transmembrane" evidence="7">
    <location>
        <begin position="6"/>
        <end position="120"/>
    </location>
</feature>
<comment type="caution">
    <text evidence="8">The sequence shown here is derived from an EMBL/GenBank/DDBJ whole genome shotgun (WGS) entry which is preliminary data.</text>
</comment>
<keyword evidence="9" id="KW-1185">Reference proteome</keyword>
<dbReference type="GO" id="GO:0000271">
    <property type="term" value="P:polysaccharide biosynthetic process"/>
    <property type="evidence" value="ECO:0007669"/>
    <property type="project" value="InterPro"/>
</dbReference>
<gene>
    <name evidence="8" type="ORF">GCM10011614_02690</name>
</gene>
<evidence type="ECO:0000256" key="6">
    <source>
        <dbReference type="SAM" id="Phobius"/>
    </source>
</evidence>
<proteinExistence type="inferred from homology"/>
<evidence type="ECO:0000256" key="1">
    <source>
        <dbReference type="ARBA" id="ARBA00004141"/>
    </source>
</evidence>
<dbReference type="InterPro" id="IPR007267">
    <property type="entry name" value="GtrA_DPMS_TM"/>
</dbReference>
<evidence type="ECO:0000313" key="8">
    <source>
        <dbReference type="EMBL" id="GGY91463.1"/>
    </source>
</evidence>
<dbReference type="Pfam" id="PF04138">
    <property type="entry name" value="GtrA_DPMS_TM"/>
    <property type="match status" value="1"/>
</dbReference>
<dbReference type="Proteomes" id="UP000648075">
    <property type="component" value="Unassembled WGS sequence"/>
</dbReference>
<evidence type="ECO:0000259" key="7">
    <source>
        <dbReference type="Pfam" id="PF04138"/>
    </source>
</evidence>
<comment type="subcellular location">
    <subcellularLocation>
        <location evidence="1">Membrane</location>
        <topology evidence="1">Multi-pass membrane protein</topology>
    </subcellularLocation>
</comment>
<dbReference type="PANTHER" id="PTHR38459">
    <property type="entry name" value="PROPHAGE BACTOPRENOL-LINKED GLUCOSE TRANSLOCASE HOMOLOG"/>
    <property type="match status" value="1"/>
</dbReference>
<evidence type="ECO:0000256" key="4">
    <source>
        <dbReference type="ARBA" id="ARBA00022989"/>
    </source>
</evidence>
<keyword evidence="5 6" id="KW-0472">Membrane</keyword>
<dbReference type="PANTHER" id="PTHR38459:SF1">
    <property type="entry name" value="PROPHAGE BACTOPRENOL-LINKED GLUCOSE TRANSLOCASE HOMOLOG"/>
    <property type="match status" value="1"/>
</dbReference>
<feature type="transmembrane region" description="Helical" evidence="6">
    <location>
        <begin position="38"/>
        <end position="55"/>
    </location>
</feature>
<dbReference type="InterPro" id="IPR051401">
    <property type="entry name" value="GtrA_CellWall_Glycosyl"/>
</dbReference>
<keyword evidence="3 6" id="KW-0812">Transmembrane</keyword>
<protein>
    <recommendedName>
        <fullName evidence="7">GtrA/DPMS transmembrane domain-containing protein</fullName>
    </recommendedName>
</protein>
<accession>A0A918UCE3</accession>
<reference evidence="8" key="1">
    <citation type="journal article" date="2014" name="Int. J. Syst. Evol. Microbiol.">
        <title>Complete genome sequence of Corynebacterium casei LMG S-19264T (=DSM 44701T), isolated from a smear-ripened cheese.</title>
        <authorList>
            <consortium name="US DOE Joint Genome Institute (JGI-PGF)"/>
            <person name="Walter F."/>
            <person name="Albersmeier A."/>
            <person name="Kalinowski J."/>
            <person name="Ruckert C."/>
        </authorList>
    </citation>
    <scope>NUCLEOTIDE SEQUENCE</scope>
    <source>
        <strain evidence="8">KCTC 32255</strain>
    </source>
</reference>
<dbReference type="PROSITE" id="PS51257">
    <property type="entry name" value="PROKAR_LIPOPROTEIN"/>
    <property type="match status" value="1"/>
</dbReference>
<feature type="transmembrane region" description="Helical" evidence="6">
    <location>
        <begin position="97"/>
        <end position="114"/>
    </location>
</feature>
<dbReference type="EMBL" id="BMZA01000001">
    <property type="protein sequence ID" value="GGY91463.1"/>
    <property type="molecule type" value="Genomic_DNA"/>
</dbReference>
<name>A0A918UCE3_9SPHN</name>
<keyword evidence="4 6" id="KW-1133">Transmembrane helix</keyword>
<evidence type="ECO:0000256" key="5">
    <source>
        <dbReference type="ARBA" id="ARBA00023136"/>
    </source>
</evidence>
<reference evidence="8" key="2">
    <citation type="submission" date="2020-09" db="EMBL/GenBank/DDBJ databases">
        <authorList>
            <person name="Sun Q."/>
            <person name="Kim S."/>
        </authorList>
    </citation>
    <scope>NUCLEOTIDE SEQUENCE</scope>
    <source>
        <strain evidence="8">KCTC 32255</strain>
    </source>
</reference>
<feature type="transmembrane region" description="Helical" evidence="6">
    <location>
        <begin position="7"/>
        <end position="26"/>
    </location>
</feature>
<evidence type="ECO:0000256" key="2">
    <source>
        <dbReference type="ARBA" id="ARBA00009399"/>
    </source>
</evidence>
<sequence>MLQLVRFGLVGLANTATSACVIFAAIRLGSGDYAANALGYAVGLCLSFALNRGWTFGVRGAVRLSEIVRFGAVVGLSYLVNLTVLSIMRDHGFRESVIGQGAAMVAYSVCFYILSRRFVFRTPTSEARQ</sequence>